<evidence type="ECO:0000256" key="1">
    <source>
        <dbReference type="SAM" id="MobiDB-lite"/>
    </source>
</evidence>
<accession>Q1YMA9</accession>
<gene>
    <name evidence="3" type="ORF">SI859A1_02288</name>
</gene>
<dbReference type="HOGENOM" id="CLU_023034_7_1_5"/>
<dbReference type="InterPro" id="IPR024463">
    <property type="entry name" value="Transposase_TnpC_homeodom"/>
</dbReference>
<feature type="region of interest" description="Disordered" evidence="1">
    <location>
        <begin position="58"/>
        <end position="85"/>
    </location>
</feature>
<sequence length="155" mass="17171">MADKLPYDPGRLKAILIAERLVQFINQLQRHRFGRRAETLPEDQLLLGLKEVEQGVAADEAAEESAASSGRTDRAAKRRANRGPLPAHLPRIETVVDIEDKACARCRHILHVIAEDVAGRLDIVPSEFRVPSPVAHVTAADPAKGSWSRRPHRRG</sequence>
<feature type="domain" description="Transposase TnpC homeodomain" evidence="2">
    <location>
        <begin position="21"/>
        <end position="93"/>
    </location>
</feature>
<reference evidence="3 4" key="1">
    <citation type="journal article" date="2008" name="Appl. Environ. Microbiol.">
        <title>Genomic insights into Mn(II) oxidation by the marine alphaproteobacterium Aurantimonas sp. strain SI85-9A1.</title>
        <authorList>
            <person name="Dick G.J."/>
            <person name="Podell S."/>
            <person name="Johnson H.A."/>
            <person name="Rivera-Espinoza Y."/>
            <person name="Bernier-Latmani R."/>
            <person name="McCarthy J.K."/>
            <person name="Torpey J.W."/>
            <person name="Clement B.G."/>
            <person name="Gaasterland T."/>
            <person name="Tebo B.M."/>
        </authorList>
    </citation>
    <scope>NUCLEOTIDE SEQUENCE [LARGE SCALE GENOMIC DNA]</scope>
    <source>
        <strain evidence="3 4">SI85-9A1</strain>
    </source>
</reference>
<evidence type="ECO:0000259" key="2">
    <source>
        <dbReference type="Pfam" id="PF13007"/>
    </source>
</evidence>
<dbReference type="AlphaFoldDB" id="Q1YMA9"/>
<protein>
    <submittedName>
        <fullName evidence="3">Putative transposase</fullName>
    </submittedName>
</protein>
<keyword evidence="4" id="KW-1185">Reference proteome</keyword>
<name>Q1YMA9_AURMS</name>
<dbReference type="Proteomes" id="UP000000321">
    <property type="component" value="Unassembled WGS sequence"/>
</dbReference>
<dbReference type="InterPro" id="IPR052344">
    <property type="entry name" value="Transposase-related"/>
</dbReference>
<dbReference type="EMBL" id="AAPJ01000001">
    <property type="protein sequence ID" value="EAS51472.1"/>
    <property type="molecule type" value="Genomic_DNA"/>
</dbReference>
<evidence type="ECO:0000313" key="3">
    <source>
        <dbReference type="EMBL" id="EAS51472.1"/>
    </source>
</evidence>
<evidence type="ECO:0000313" key="4">
    <source>
        <dbReference type="Proteomes" id="UP000000321"/>
    </source>
</evidence>
<dbReference type="PANTHER" id="PTHR33678:SF1">
    <property type="entry name" value="BLL1576 PROTEIN"/>
    <property type="match status" value="1"/>
</dbReference>
<dbReference type="BioCyc" id="AURANTIMONAS:SI859A1_02288-MONOMER"/>
<dbReference type="Pfam" id="PF13007">
    <property type="entry name" value="LZ_Tnp_IS66"/>
    <property type="match status" value="1"/>
</dbReference>
<comment type="caution">
    <text evidence="3">The sequence shown here is derived from an EMBL/GenBank/DDBJ whole genome shotgun (WGS) entry which is preliminary data.</text>
</comment>
<proteinExistence type="predicted"/>
<organism evidence="3 4">
    <name type="scientific">Aurantimonas manganoxydans (strain ATCC BAA-1229 / DSM 21871 / SI85-9A1)</name>
    <dbReference type="NCBI Taxonomy" id="287752"/>
    <lineage>
        <taxon>Bacteria</taxon>
        <taxon>Pseudomonadati</taxon>
        <taxon>Pseudomonadota</taxon>
        <taxon>Alphaproteobacteria</taxon>
        <taxon>Hyphomicrobiales</taxon>
        <taxon>Aurantimonadaceae</taxon>
        <taxon>Aurantimonas</taxon>
    </lineage>
</organism>
<dbReference type="PANTHER" id="PTHR33678">
    <property type="entry name" value="BLL1576 PROTEIN"/>
    <property type="match status" value="1"/>
</dbReference>